<dbReference type="EMBL" id="CAJVQC010171281">
    <property type="protein sequence ID" value="CAG8850531.1"/>
    <property type="molecule type" value="Genomic_DNA"/>
</dbReference>
<protein>
    <submittedName>
        <fullName evidence="1">32753_t:CDS:1</fullName>
    </submittedName>
</protein>
<proteinExistence type="predicted"/>
<comment type="caution">
    <text evidence="1">The sequence shown here is derived from an EMBL/GenBank/DDBJ whole genome shotgun (WGS) entry which is preliminary data.</text>
</comment>
<dbReference type="Proteomes" id="UP000789920">
    <property type="component" value="Unassembled WGS sequence"/>
</dbReference>
<organism evidence="1 2">
    <name type="scientific">Racocetra persica</name>
    <dbReference type="NCBI Taxonomy" id="160502"/>
    <lineage>
        <taxon>Eukaryota</taxon>
        <taxon>Fungi</taxon>
        <taxon>Fungi incertae sedis</taxon>
        <taxon>Mucoromycota</taxon>
        <taxon>Glomeromycotina</taxon>
        <taxon>Glomeromycetes</taxon>
        <taxon>Diversisporales</taxon>
        <taxon>Gigasporaceae</taxon>
        <taxon>Racocetra</taxon>
    </lineage>
</organism>
<keyword evidence="2" id="KW-1185">Reference proteome</keyword>
<evidence type="ECO:0000313" key="1">
    <source>
        <dbReference type="EMBL" id="CAG8850531.1"/>
    </source>
</evidence>
<feature type="non-terminal residue" evidence="1">
    <location>
        <position position="1"/>
    </location>
</feature>
<reference evidence="1" key="1">
    <citation type="submission" date="2021-06" db="EMBL/GenBank/DDBJ databases">
        <authorList>
            <person name="Kallberg Y."/>
            <person name="Tangrot J."/>
            <person name="Rosling A."/>
        </authorList>
    </citation>
    <scope>NUCLEOTIDE SEQUENCE</scope>
    <source>
        <strain evidence="1">MA461A</strain>
    </source>
</reference>
<evidence type="ECO:0000313" key="2">
    <source>
        <dbReference type="Proteomes" id="UP000789920"/>
    </source>
</evidence>
<accession>A0ACA9SW42</accession>
<feature type="non-terminal residue" evidence="1">
    <location>
        <position position="56"/>
    </location>
</feature>
<name>A0ACA9SW42_9GLOM</name>
<gene>
    <name evidence="1" type="ORF">RPERSI_LOCUS36139</name>
</gene>
<sequence>VNKLKYSYLYTDLYEPIVHRTFGVDLSKWNIIVQLKDLFAEIITGSCGFGHPDHNG</sequence>